<feature type="compositionally biased region" description="Low complexity" evidence="1">
    <location>
        <begin position="354"/>
        <end position="373"/>
    </location>
</feature>
<proteinExistence type="predicted"/>
<evidence type="ECO:0000256" key="1">
    <source>
        <dbReference type="SAM" id="MobiDB-lite"/>
    </source>
</evidence>
<dbReference type="AlphaFoldDB" id="A0AAJ0FL46"/>
<feature type="region of interest" description="Disordered" evidence="1">
    <location>
        <begin position="480"/>
        <end position="550"/>
    </location>
</feature>
<dbReference type="RefSeq" id="XP_060288484.1">
    <property type="nucleotide sequence ID" value="XM_060423771.1"/>
</dbReference>
<dbReference type="GO" id="GO:0035091">
    <property type="term" value="F:phosphatidylinositol binding"/>
    <property type="evidence" value="ECO:0007669"/>
    <property type="project" value="TreeGrafter"/>
</dbReference>
<feature type="compositionally biased region" description="Basic and acidic residues" evidence="1">
    <location>
        <begin position="304"/>
        <end position="328"/>
    </location>
</feature>
<feature type="region of interest" description="Disordered" evidence="1">
    <location>
        <begin position="149"/>
        <end position="186"/>
    </location>
</feature>
<evidence type="ECO:0000313" key="3">
    <source>
        <dbReference type="EMBL" id="KAK1772271.1"/>
    </source>
</evidence>
<comment type="caution">
    <text evidence="3">The sequence shown here is derived from an EMBL/GenBank/DDBJ whole genome shotgun (WGS) entry which is preliminary data.</text>
</comment>
<dbReference type="CDD" id="cd11524">
    <property type="entry name" value="SYLF"/>
    <property type="match status" value="1"/>
</dbReference>
<evidence type="ECO:0000259" key="2">
    <source>
        <dbReference type="Pfam" id="PF04366"/>
    </source>
</evidence>
<protein>
    <recommendedName>
        <fullName evidence="2">Ysc84 actin-binding domain-containing protein</fullName>
    </recommendedName>
</protein>
<feature type="domain" description="Ysc84 actin-binding" evidence="2">
    <location>
        <begin position="244"/>
        <end position="298"/>
    </location>
</feature>
<reference evidence="3" key="1">
    <citation type="submission" date="2023-06" db="EMBL/GenBank/DDBJ databases">
        <title>Genome-scale phylogeny and comparative genomics of the fungal order Sordariales.</title>
        <authorList>
            <consortium name="Lawrence Berkeley National Laboratory"/>
            <person name="Hensen N."/>
            <person name="Bonometti L."/>
            <person name="Westerberg I."/>
            <person name="Brannstrom I.O."/>
            <person name="Guillou S."/>
            <person name="Cros-Aarteil S."/>
            <person name="Calhoun S."/>
            <person name="Haridas S."/>
            <person name="Kuo A."/>
            <person name="Mondo S."/>
            <person name="Pangilinan J."/>
            <person name="Riley R."/>
            <person name="Labutti K."/>
            <person name="Andreopoulos B."/>
            <person name="Lipzen A."/>
            <person name="Chen C."/>
            <person name="Yanf M."/>
            <person name="Daum C."/>
            <person name="Ng V."/>
            <person name="Clum A."/>
            <person name="Steindorff A."/>
            <person name="Ohm R."/>
            <person name="Martin F."/>
            <person name="Silar P."/>
            <person name="Natvig D."/>
            <person name="Lalanne C."/>
            <person name="Gautier V."/>
            <person name="Ament-Velasquez S.L."/>
            <person name="Kruys A."/>
            <person name="Hutchinson M.I."/>
            <person name="Powell A.J."/>
            <person name="Barry K."/>
            <person name="Miller A.N."/>
            <person name="Grigoriev I.V."/>
            <person name="Debuchy R."/>
            <person name="Gladieux P."/>
            <person name="Thoren M.H."/>
            <person name="Johannesson H."/>
        </authorList>
    </citation>
    <scope>NUCLEOTIDE SEQUENCE</scope>
    <source>
        <strain evidence="3">8032-3</strain>
    </source>
</reference>
<feature type="domain" description="Ysc84 actin-binding" evidence="2">
    <location>
        <begin position="391"/>
        <end position="476"/>
    </location>
</feature>
<accession>A0AAJ0FL46</accession>
<dbReference type="PANTHER" id="PTHR15629">
    <property type="entry name" value="SH3YL1 PROTEIN"/>
    <property type="match status" value="1"/>
</dbReference>
<dbReference type="GeneID" id="85306958"/>
<feature type="region of interest" description="Disordered" evidence="1">
    <location>
        <begin position="296"/>
        <end position="406"/>
    </location>
</feature>
<feature type="compositionally biased region" description="Pro residues" evidence="1">
    <location>
        <begin position="21"/>
        <end position="31"/>
    </location>
</feature>
<keyword evidence="4" id="KW-1185">Reference proteome</keyword>
<dbReference type="InterPro" id="IPR051702">
    <property type="entry name" value="SH3_domain_YSC84-like"/>
</dbReference>
<feature type="compositionally biased region" description="Low complexity" evidence="1">
    <location>
        <begin position="45"/>
        <end position="56"/>
    </location>
</feature>
<evidence type="ECO:0000313" key="4">
    <source>
        <dbReference type="Proteomes" id="UP001244011"/>
    </source>
</evidence>
<feature type="region of interest" description="Disordered" evidence="1">
    <location>
        <begin position="1"/>
        <end position="94"/>
    </location>
</feature>
<name>A0AAJ0FL46_9PEZI</name>
<dbReference type="EMBL" id="MU838997">
    <property type="protein sequence ID" value="KAK1772271.1"/>
    <property type="molecule type" value="Genomic_DNA"/>
</dbReference>
<dbReference type="Proteomes" id="UP001244011">
    <property type="component" value="Unassembled WGS sequence"/>
</dbReference>
<organism evidence="3 4">
    <name type="scientific">Phialemonium atrogriseum</name>
    <dbReference type="NCBI Taxonomy" id="1093897"/>
    <lineage>
        <taxon>Eukaryota</taxon>
        <taxon>Fungi</taxon>
        <taxon>Dikarya</taxon>
        <taxon>Ascomycota</taxon>
        <taxon>Pezizomycotina</taxon>
        <taxon>Sordariomycetes</taxon>
        <taxon>Sordariomycetidae</taxon>
        <taxon>Cephalothecales</taxon>
        <taxon>Cephalothecaceae</taxon>
        <taxon>Phialemonium</taxon>
    </lineage>
</organism>
<feature type="compositionally biased region" description="Low complexity" evidence="1">
    <location>
        <begin position="157"/>
        <end position="182"/>
    </location>
</feature>
<sequence>MSASGTDKIPLQPGQVEQHYYPPPPPGPPPSDAANPQQQHPNETPIPDYDIPAYDPSKLDAPHFAGPSPTPTGLYDDDDPPPHHADAKPSGWSQRFSEWGTKAAAPLNALANKMGSEAFLPTTMDKECEKAARILRAFCKDGIYSDNGDSNSAPQTAAATKGDPASKAAAATSTTTTTAAGPNPKSKSRVLLTIPSKVIARAQGLLIFTTVRAGFHVTGASGSGILVARLPDGSWSPPSGVQVHSLGAGFVLGLDIYDCVVVINTHEALDAFTRTRMSLGSDLAVAAGPWGAGGMVDWGLPQEGKGKGKSKDGAEGGRERGRMGDEKPVGTTSAPADTPADLPTRPLEAPPPTTTFQPQPQVTTGAGTAPAPTISVSPATAEPQQSPTERRPSPSPSPSPLRDALRRPVYSYVKSRGFYAGVQVDGTVVVERRDANAAFYGGRAPVSRILAGGVEPRPGPDHWPAAARTLVDVLRGAEGWRGHSDSQPHPRGPTVGFAEAAAEPRANVVPSPGPPAYTESTAVPDDLPPAYVDVGQAPRPGVGDGKTGLH</sequence>
<dbReference type="Pfam" id="PF04366">
    <property type="entry name" value="Ysc84"/>
    <property type="match status" value="2"/>
</dbReference>
<dbReference type="InterPro" id="IPR007461">
    <property type="entry name" value="Ysc84_actin-binding"/>
</dbReference>
<dbReference type="PANTHER" id="PTHR15629:SF8">
    <property type="entry name" value="DUF500 DOMAIN PROTEIN (AFU_ORTHOLOGUE AFUA_5G07310)"/>
    <property type="match status" value="1"/>
</dbReference>
<gene>
    <name evidence="3" type="ORF">QBC33DRAFT_3428</name>
</gene>